<proteinExistence type="predicted"/>
<feature type="transmembrane region" description="Helical" evidence="1">
    <location>
        <begin position="15"/>
        <end position="34"/>
    </location>
</feature>
<evidence type="ECO:0000313" key="3">
    <source>
        <dbReference type="Proteomes" id="UP000615760"/>
    </source>
</evidence>
<keyword evidence="1" id="KW-1133">Transmembrane helix</keyword>
<evidence type="ECO:0000313" key="2">
    <source>
        <dbReference type="EMBL" id="GGB72318.1"/>
    </source>
</evidence>
<comment type="caution">
    <text evidence="2">The sequence shown here is derived from an EMBL/GenBank/DDBJ whole genome shotgun (WGS) entry which is preliminary data.</text>
</comment>
<protein>
    <submittedName>
        <fullName evidence="2">Uncharacterized protein</fullName>
    </submittedName>
</protein>
<accession>A0ABQ1JQT1</accession>
<keyword evidence="3" id="KW-1185">Reference proteome</keyword>
<feature type="transmembrane region" description="Helical" evidence="1">
    <location>
        <begin position="46"/>
        <end position="64"/>
    </location>
</feature>
<reference evidence="3" key="1">
    <citation type="journal article" date="2019" name="Int. J. Syst. Evol. Microbiol.">
        <title>The Global Catalogue of Microorganisms (GCM) 10K type strain sequencing project: providing services to taxonomists for standard genome sequencing and annotation.</title>
        <authorList>
            <consortium name="The Broad Institute Genomics Platform"/>
            <consortium name="The Broad Institute Genome Sequencing Center for Infectious Disease"/>
            <person name="Wu L."/>
            <person name="Ma J."/>
        </authorList>
    </citation>
    <scope>NUCLEOTIDE SEQUENCE [LARGE SCALE GENOMIC DNA]</scope>
    <source>
        <strain evidence="3">CGMCC 1.15461</strain>
    </source>
</reference>
<gene>
    <name evidence="2" type="ORF">GCM10007424_10330</name>
</gene>
<dbReference type="EMBL" id="BMJE01000002">
    <property type="protein sequence ID" value="GGB72318.1"/>
    <property type="molecule type" value="Genomic_DNA"/>
</dbReference>
<organism evidence="2 3">
    <name type="scientific">Flavobacterium suaedae</name>
    <dbReference type="NCBI Taxonomy" id="1767027"/>
    <lineage>
        <taxon>Bacteria</taxon>
        <taxon>Pseudomonadati</taxon>
        <taxon>Bacteroidota</taxon>
        <taxon>Flavobacteriia</taxon>
        <taxon>Flavobacteriales</taxon>
        <taxon>Flavobacteriaceae</taxon>
        <taxon>Flavobacterium</taxon>
    </lineage>
</organism>
<name>A0ABQ1JQT1_9FLAO</name>
<keyword evidence="1" id="KW-0472">Membrane</keyword>
<evidence type="ECO:0000256" key="1">
    <source>
        <dbReference type="SAM" id="Phobius"/>
    </source>
</evidence>
<sequence>MHFKGKPASPLARSIVNSCADVIVVANNAASIILFIKIRLFSKIQIFSYTLSLINLLPLLLQTIQTDATNKTNMGF</sequence>
<dbReference type="Proteomes" id="UP000615760">
    <property type="component" value="Unassembled WGS sequence"/>
</dbReference>
<keyword evidence="1" id="KW-0812">Transmembrane</keyword>